<dbReference type="SUPFAM" id="SSF143011">
    <property type="entry name" value="RelE-like"/>
    <property type="match status" value="1"/>
</dbReference>
<dbReference type="InterPro" id="IPR007712">
    <property type="entry name" value="RelE/ParE_toxin"/>
</dbReference>
<evidence type="ECO:0000256" key="1">
    <source>
        <dbReference type="ARBA" id="ARBA00006226"/>
    </source>
</evidence>
<keyword evidence="2" id="KW-1277">Toxin-antitoxin system</keyword>
<dbReference type="EMBL" id="LXEP01000068">
    <property type="protein sequence ID" value="OAT15676.1"/>
    <property type="molecule type" value="Genomic_DNA"/>
</dbReference>
<dbReference type="PANTHER" id="PTHR35601:SF1">
    <property type="entry name" value="TOXIN RELE"/>
    <property type="match status" value="1"/>
</dbReference>
<evidence type="ECO:0000313" key="4">
    <source>
        <dbReference type="Proteomes" id="UP000078504"/>
    </source>
</evidence>
<dbReference type="Gene3D" id="3.30.2310.20">
    <property type="entry name" value="RelE-like"/>
    <property type="match status" value="1"/>
</dbReference>
<accession>A0A1B7HJC5</accession>
<dbReference type="Pfam" id="PF05016">
    <property type="entry name" value="ParE_toxin"/>
    <property type="match status" value="1"/>
</dbReference>
<dbReference type="Proteomes" id="UP000078504">
    <property type="component" value="Unassembled WGS sequence"/>
</dbReference>
<dbReference type="InterPro" id="IPR035093">
    <property type="entry name" value="RelE/ParE_toxin_dom_sf"/>
</dbReference>
<evidence type="ECO:0000256" key="2">
    <source>
        <dbReference type="ARBA" id="ARBA00022649"/>
    </source>
</evidence>
<dbReference type="RefSeq" id="WP_064519582.1">
    <property type="nucleotide sequence ID" value="NZ_LXEP01000068.1"/>
</dbReference>
<gene>
    <name evidence="3" type="ORF">M977_04712</name>
</gene>
<sequence length="102" mass="11937">MTYEIEFYEDAFEEWHRLDTSVRNQFKKKLAKLVDDPHRPANRLRGLEGCYKIKLRTAGVRLVYKVEDGELIILVVAVGKRDKNAVYDTARERLSPQTNSPR</sequence>
<organism evidence="3 4">
    <name type="scientific">Buttiauxella gaviniae ATCC 51604</name>
    <dbReference type="NCBI Taxonomy" id="1354253"/>
    <lineage>
        <taxon>Bacteria</taxon>
        <taxon>Pseudomonadati</taxon>
        <taxon>Pseudomonadota</taxon>
        <taxon>Gammaproteobacteria</taxon>
        <taxon>Enterobacterales</taxon>
        <taxon>Enterobacteriaceae</taxon>
        <taxon>Buttiauxella</taxon>
    </lineage>
</organism>
<reference evidence="3 4" key="1">
    <citation type="submission" date="2016-04" db="EMBL/GenBank/DDBJ databases">
        <title>ATOL: Assembling a taxonomically balanced genome-scale reconstruction of the evolutionary history of the Enterobacteriaceae.</title>
        <authorList>
            <person name="Plunkett G.III."/>
            <person name="Neeno-Eckwall E.C."/>
            <person name="Glasner J.D."/>
            <person name="Perna N.T."/>
        </authorList>
    </citation>
    <scope>NUCLEOTIDE SEQUENCE [LARGE SCALE GENOMIC DNA]</scope>
    <source>
        <strain evidence="3 4">ATCC 51604</strain>
    </source>
</reference>
<dbReference type="NCBIfam" id="TIGR02385">
    <property type="entry name" value="RelE_StbE"/>
    <property type="match status" value="1"/>
</dbReference>
<proteinExistence type="inferred from homology"/>
<protein>
    <submittedName>
        <fullName evidence="3">RelE/StbE family replicon stabilization toxin</fullName>
    </submittedName>
</protein>
<dbReference type="AlphaFoldDB" id="A0A1B7HJC5"/>
<comment type="caution">
    <text evidence="3">The sequence shown here is derived from an EMBL/GenBank/DDBJ whole genome shotgun (WGS) entry which is preliminary data.</text>
</comment>
<dbReference type="PATRIC" id="fig|1354253.4.peg.4896"/>
<comment type="similarity">
    <text evidence="1">Belongs to the RelE toxin family.</text>
</comment>
<name>A0A1B7HJC5_9ENTR</name>
<dbReference type="PANTHER" id="PTHR35601">
    <property type="entry name" value="TOXIN RELE"/>
    <property type="match status" value="1"/>
</dbReference>
<evidence type="ECO:0000313" key="3">
    <source>
        <dbReference type="EMBL" id="OAT15676.1"/>
    </source>
</evidence>